<protein>
    <submittedName>
        <fullName evidence="7">Sigma-70 family RNA polymerase sigma factor</fullName>
    </submittedName>
</protein>
<evidence type="ECO:0000256" key="2">
    <source>
        <dbReference type="ARBA" id="ARBA00023015"/>
    </source>
</evidence>
<proteinExistence type="inferred from homology"/>
<evidence type="ECO:0000313" key="7">
    <source>
        <dbReference type="EMBL" id="MCY1718967.1"/>
    </source>
</evidence>
<dbReference type="Gene3D" id="1.10.10.10">
    <property type="entry name" value="Winged helix-like DNA-binding domain superfamily/Winged helix DNA-binding domain"/>
    <property type="match status" value="1"/>
</dbReference>
<sequence length="204" mass="24275">MTNKESDLRIWQSFKGGNKAAFQKIYFEHYRFLYNYCRKFTNDTALVEDLIQDLFINILVRKDRLSDTDNIRLYLFRSVRRSLFKALNANQYKVTDLFDPVNPAFHFDESVDPNYGEDEDNNKTLKILFKSVNGLGERQKEMIYMKYFSGFNSKEIAEVLGVSYQTVRNTLCNALRNIRKDFEEDLPKGKMVVLFHFFKQISRY</sequence>
<keyword evidence="3" id="KW-0731">Sigma factor</keyword>
<evidence type="ECO:0000256" key="1">
    <source>
        <dbReference type="ARBA" id="ARBA00010641"/>
    </source>
</evidence>
<dbReference type="AlphaFoldDB" id="A0A9X3F326"/>
<evidence type="ECO:0000256" key="3">
    <source>
        <dbReference type="ARBA" id="ARBA00023082"/>
    </source>
</evidence>
<dbReference type="PANTHER" id="PTHR43133">
    <property type="entry name" value="RNA POLYMERASE ECF-TYPE SIGMA FACTO"/>
    <property type="match status" value="1"/>
</dbReference>
<dbReference type="SUPFAM" id="SSF88659">
    <property type="entry name" value="Sigma3 and sigma4 domains of RNA polymerase sigma factors"/>
    <property type="match status" value="1"/>
</dbReference>
<dbReference type="InterPro" id="IPR007627">
    <property type="entry name" value="RNA_pol_sigma70_r2"/>
</dbReference>
<dbReference type="Gene3D" id="1.10.1740.10">
    <property type="match status" value="1"/>
</dbReference>
<dbReference type="EMBL" id="JAPOHD010000005">
    <property type="protein sequence ID" value="MCY1718967.1"/>
    <property type="molecule type" value="Genomic_DNA"/>
</dbReference>
<name>A0A9X3F326_9BACT</name>
<dbReference type="InterPro" id="IPR013324">
    <property type="entry name" value="RNA_pol_sigma_r3/r4-like"/>
</dbReference>
<dbReference type="InterPro" id="IPR039425">
    <property type="entry name" value="RNA_pol_sigma-70-like"/>
</dbReference>
<evidence type="ECO:0000259" key="6">
    <source>
        <dbReference type="Pfam" id="PF08281"/>
    </source>
</evidence>
<feature type="domain" description="RNA polymerase sigma-70 region 2" evidence="5">
    <location>
        <begin position="28"/>
        <end position="89"/>
    </location>
</feature>
<dbReference type="InterPro" id="IPR013249">
    <property type="entry name" value="RNA_pol_sigma70_r4_t2"/>
</dbReference>
<dbReference type="PANTHER" id="PTHR43133:SF46">
    <property type="entry name" value="RNA POLYMERASE SIGMA-70 FACTOR ECF SUBFAMILY"/>
    <property type="match status" value="1"/>
</dbReference>
<feature type="domain" description="RNA polymerase sigma factor 70 region 4 type 2" evidence="6">
    <location>
        <begin position="132"/>
        <end position="177"/>
    </location>
</feature>
<comment type="caution">
    <text evidence="7">The sequence shown here is derived from an EMBL/GenBank/DDBJ whole genome shotgun (WGS) entry which is preliminary data.</text>
</comment>
<evidence type="ECO:0000313" key="8">
    <source>
        <dbReference type="Proteomes" id="UP001145087"/>
    </source>
</evidence>
<dbReference type="GO" id="GO:0006352">
    <property type="term" value="P:DNA-templated transcription initiation"/>
    <property type="evidence" value="ECO:0007669"/>
    <property type="project" value="InterPro"/>
</dbReference>
<dbReference type="CDD" id="cd06171">
    <property type="entry name" value="Sigma70_r4"/>
    <property type="match status" value="1"/>
</dbReference>
<dbReference type="Pfam" id="PF08281">
    <property type="entry name" value="Sigma70_r4_2"/>
    <property type="match status" value="1"/>
</dbReference>
<gene>
    <name evidence="7" type="ORF">OU798_01350</name>
</gene>
<dbReference type="InterPro" id="IPR014284">
    <property type="entry name" value="RNA_pol_sigma-70_dom"/>
</dbReference>
<dbReference type="RefSeq" id="WP_343331306.1">
    <property type="nucleotide sequence ID" value="NZ_JAPOHD010000005.1"/>
</dbReference>
<keyword evidence="2" id="KW-0805">Transcription regulation</keyword>
<reference evidence="7" key="1">
    <citation type="submission" date="2022-11" db="EMBL/GenBank/DDBJ databases">
        <title>Marilongibacter aestuarii gen. nov., sp. nov., isolated from tidal flat sediment.</title>
        <authorList>
            <person name="Jiayan W."/>
        </authorList>
    </citation>
    <scope>NUCLEOTIDE SEQUENCE</scope>
    <source>
        <strain evidence="7">Z1-6</strain>
    </source>
</reference>
<evidence type="ECO:0000256" key="4">
    <source>
        <dbReference type="ARBA" id="ARBA00023163"/>
    </source>
</evidence>
<organism evidence="7 8">
    <name type="scientific">Draconibacterium aestuarii</name>
    <dbReference type="NCBI Taxonomy" id="2998507"/>
    <lineage>
        <taxon>Bacteria</taxon>
        <taxon>Pseudomonadati</taxon>
        <taxon>Bacteroidota</taxon>
        <taxon>Bacteroidia</taxon>
        <taxon>Marinilabiliales</taxon>
        <taxon>Prolixibacteraceae</taxon>
        <taxon>Draconibacterium</taxon>
    </lineage>
</organism>
<dbReference type="GO" id="GO:0003677">
    <property type="term" value="F:DNA binding"/>
    <property type="evidence" value="ECO:0007669"/>
    <property type="project" value="InterPro"/>
</dbReference>
<dbReference type="SUPFAM" id="SSF88946">
    <property type="entry name" value="Sigma2 domain of RNA polymerase sigma factors"/>
    <property type="match status" value="1"/>
</dbReference>
<keyword evidence="4" id="KW-0804">Transcription</keyword>
<evidence type="ECO:0000259" key="5">
    <source>
        <dbReference type="Pfam" id="PF04542"/>
    </source>
</evidence>
<dbReference type="Pfam" id="PF04542">
    <property type="entry name" value="Sigma70_r2"/>
    <property type="match status" value="1"/>
</dbReference>
<comment type="similarity">
    <text evidence="1">Belongs to the sigma-70 factor family. ECF subfamily.</text>
</comment>
<dbReference type="InterPro" id="IPR013325">
    <property type="entry name" value="RNA_pol_sigma_r2"/>
</dbReference>
<dbReference type="Proteomes" id="UP001145087">
    <property type="component" value="Unassembled WGS sequence"/>
</dbReference>
<dbReference type="NCBIfam" id="TIGR02937">
    <property type="entry name" value="sigma70-ECF"/>
    <property type="match status" value="1"/>
</dbReference>
<keyword evidence="8" id="KW-1185">Reference proteome</keyword>
<dbReference type="GO" id="GO:0016987">
    <property type="term" value="F:sigma factor activity"/>
    <property type="evidence" value="ECO:0007669"/>
    <property type="project" value="UniProtKB-KW"/>
</dbReference>
<dbReference type="InterPro" id="IPR036388">
    <property type="entry name" value="WH-like_DNA-bd_sf"/>
</dbReference>
<accession>A0A9X3F326</accession>